<dbReference type="InterPro" id="IPR003807">
    <property type="entry name" value="DUF202"/>
</dbReference>
<name>A0A1G9I090_9ACTN</name>
<dbReference type="EMBL" id="FNGP01000001">
    <property type="protein sequence ID" value="SDL18657.1"/>
    <property type="molecule type" value="Genomic_DNA"/>
</dbReference>
<dbReference type="OrthoDB" id="3701077at2"/>
<dbReference type="Proteomes" id="UP000199475">
    <property type="component" value="Unassembled WGS sequence"/>
</dbReference>
<evidence type="ECO:0000256" key="5">
    <source>
        <dbReference type="SAM" id="Phobius"/>
    </source>
</evidence>
<keyword evidence="8" id="KW-1185">Reference proteome</keyword>
<proteinExistence type="predicted"/>
<evidence type="ECO:0000313" key="8">
    <source>
        <dbReference type="Proteomes" id="UP000199475"/>
    </source>
</evidence>
<reference evidence="7 8" key="1">
    <citation type="submission" date="2016-10" db="EMBL/GenBank/DDBJ databases">
        <authorList>
            <person name="de Groot N.N."/>
        </authorList>
    </citation>
    <scope>NUCLEOTIDE SEQUENCE [LARGE SCALE GENOMIC DNA]</scope>
    <source>
        <strain evidence="7 8">CGMCC 1.9159</strain>
    </source>
</reference>
<evidence type="ECO:0000256" key="4">
    <source>
        <dbReference type="ARBA" id="ARBA00023136"/>
    </source>
</evidence>
<dbReference type="Pfam" id="PF02656">
    <property type="entry name" value="DUF202"/>
    <property type="match status" value="1"/>
</dbReference>
<dbReference type="RefSeq" id="WP_093248833.1">
    <property type="nucleotide sequence ID" value="NZ_FNGP01000001.1"/>
</dbReference>
<evidence type="ECO:0000256" key="1">
    <source>
        <dbReference type="ARBA" id="ARBA00004127"/>
    </source>
</evidence>
<keyword evidence="2 5" id="KW-0812">Transmembrane</keyword>
<sequence>MTAPFDPGLQPERSALSWQRTAMAIGVGSLVYARVISPVIGLWAILAAAAGLGLSIWMMVKSHQRYGHHHRVLTSRSGQLADGLLIAVVAGCVFAAGVFALVMLLVGL</sequence>
<feature type="transmembrane region" description="Helical" evidence="5">
    <location>
        <begin position="40"/>
        <end position="60"/>
    </location>
</feature>
<dbReference type="GO" id="GO:0012505">
    <property type="term" value="C:endomembrane system"/>
    <property type="evidence" value="ECO:0007669"/>
    <property type="project" value="UniProtKB-SubCell"/>
</dbReference>
<evidence type="ECO:0000256" key="3">
    <source>
        <dbReference type="ARBA" id="ARBA00022989"/>
    </source>
</evidence>
<dbReference type="STRING" id="686624.SAMN04488242_0644"/>
<comment type="subcellular location">
    <subcellularLocation>
        <location evidence="1">Endomembrane system</location>
        <topology evidence="1">Multi-pass membrane protein</topology>
    </subcellularLocation>
</comment>
<feature type="transmembrane region" description="Helical" evidence="5">
    <location>
        <begin position="80"/>
        <end position="106"/>
    </location>
</feature>
<dbReference type="AlphaFoldDB" id="A0A1G9I090"/>
<gene>
    <name evidence="7" type="ORF">SAMN04488242_0644</name>
</gene>
<accession>A0A1G9I090</accession>
<evidence type="ECO:0000256" key="2">
    <source>
        <dbReference type="ARBA" id="ARBA00022692"/>
    </source>
</evidence>
<evidence type="ECO:0000313" key="7">
    <source>
        <dbReference type="EMBL" id="SDL18657.1"/>
    </source>
</evidence>
<feature type="domain" description="DUF202" evidence="6">
    <location>
        <begin position="6"/>
        <end position="69"/>
    </location>
</feature>
<evidence type="ECO:0000259" key="6">
    <source>
        <dbReference type="Pfam" id="PF02656"/>
    </source>
</evidence>
<keyword evidence="3 5" id="KW-1133">Transmembrane helix</keyword>
<keyword evidence="4 5" id="KW-0472">Membrane</keyword>
<protein>
    <recommendedName>
        <fullName evidence="6">DUF202 domain-containing protein</fullName>
    </recommendedName>
</protein>
<organism evidence="7 8">
    <name type="scientific">Tessaracoccus oleiagri</name>
    <dbReference type="NCBI Taxonomy" id="686624"/>
    <lineage>
        <taxon>Bacteria</taxon>
        <taxon>Bacillati</taxon>
        <taxon>Actinomycetota</taxon>
        <taxon>Actinomycetes</taxon>
        <taxon>Propionibacteriales</taxon>
        <taxon>Propionibacteriaceae</taxon>
        <taxon>Tessaracoccus</taxon>
    </lineage>
</organism>